<dbReference type="HOGENOM" id="CLU_3060835_0_0_9"/>
<evidence type="ECO:0000313" key="2">
    <source>
        <dbReference type="Proteomes" id="UP000002217"/>
    </source>
</evidence>
<dbReference type="EMBL" id="CP001720">
    <property type="protein sequence ID" value="ACV61983.1"/>
    <property type="molecule type" value="Genomic_DNA"/>
</dbReference>
<dbReference type="STRING" id="485916.Dtox_1097"/>
<name>C8W4B5_DESAS</name>
<proteinExistence type="predicted"/>
<gene>
    <name evidence="1" type="ordered locus">Dtox_1097</name>
</gene>
<accession>C8W4B5</accession>
<sequence>MYNCFLPGLSKPEIRNLSTNIELYTAMTKTLSSYRFFLFLPVLVFTRTSNKVL</sequence>
<dbReference type="Proteomes" id="UP000002217">
    <property type="component" value="Chromosome"/>
</dbReference>
<reference evidence="1 2" key="1">
    <citation type="journal article" date="2009" name="Stand. Genomic Sci.">
        <title>Complete genome sequence of Desulfotomaculum acetoxidans type strain (5575).</title>
        <authorList>
            <person name="Spring S."/>
            <person name="Lapidus A."/>
            <person name="Schroder M."/>
            <person name="Gleim D."/>
            <person name="Sims D."/>
            <person name="Meincke L."/>
            <person name="Glavina Del Rio T."/>
            <person name="Tice H."/>
            <person name="Copeland A."/>
            <person name="Cheng J.F."/>
            <person name="Lucas S."/>
            <person name="Chen F."/>
            <person name="Nolan M."/>
            <person name="Bruce D."/>
            <person name="Goodwin L."/>
            <person name="Pitluck S."/>
            <person name="Ivanova N."/>
            <person name="Mavromatis K."/>
            <person name="Mikhailova N."/>
            <person name="Pati A."/>
            <person name="Chen A."/>
            <person name="Palaniappan K."/>
            <person name="Land M."/>
            <person name="Hauser L."/>
            <person name="Chang Y.J."/>
            <person name="Jeffries C.D."/>
            <person name="Chain P."/>
            <person name="Saunders E."/>
            <person name="Brettin T."/>
            <person name="Detter J.C."/>
            <person name="Goker M."/>
            <person name="Bristow J."/>
            <person name="Eisen J.A."/>
            <person name="Markowitz V."/>
            <person name="Hugenholtz P."/>
            <person name="Kyrpides N.C."/>
            <person name="Klenk H.P."/>
            <person name="Han C."/>
        </authorList>
    </citation>
    <scope>NUCLEOTIDE SEQUENCE [LARGE SCALE GENOMIC DNA]</scope>
    <source>
        <strain evidence="2">ATCC 49208 / DSM 771 / VKM B-1644</strain>
    </source>
</reference>
<dbReference type="KEGG" id="dae:Dtox_1097"/>
<protein>
    <submittedName>
        <fullName evidence="1">Uncharacterized protein</fullName>
    </submittedName>
</protein>
<dbReference type="AlphaFoldDB" id="C8W4B5"/>
<organism evidence="1 2">
    <name type="scientific">Desulfofarcimen acetoxidans (strain ATCC 49208 / DSM 771 / KCTC 5769 / VKM B-1644 / 5575)</name>
    <name type="common">Desulfotomaculum acetoxidans</name>
    <dbReference type="NCBI Taxonomy" id="485916"/>
    <lineage>
        <taxon>Bacteria</taxon>
        <taxon>Bacillati</taxon>
        <taxon>Bacillota</taxon>
        <taxon>Clostridia</taxon>
        <taxon>Eubacteriales</taxon>
        <taxon>Peptococcaceae</taxon>
        <taxon>Desulfofarcimen</taxon>
    </lineage>
</organism>
<evidence type="ECO:0000313" key="1">
    <source>
        <dbReference type="EMBL" id="ACV61983.1"/>
    </source>
</evidence>
<keyword evidence="2" id="KW-1185">Reference proteome</keyword>